<dbReference type="Pfam" id="PF26567">
    <property type="entry name" value="BstA_C"/>
    <property type="match status" value="1"/>
</dbReference>
<dbReference type="InterPro" id="IPR058744">
    <property type="entry name" value="BstA-like_C"/>
</dbReference>
<protein>
    <recommendedName>
        <fullName evidence="1">BstA-like C-terminal domain-containing protein</fullName>
    </recommendedName>
</protein>
<feature type="domain" description="BstA-like C-terminal" evidence="1">
    <location>
        <begin position="19"/>
        <end position="141"/>
    </location>
</feature>
<dbReference type="EMBL" id="VMHM01000001">
    <property type="protein sequence ID" value="TSK06422.1"/>
    <property type="molecule type" value="Genomic_DNA"/>
</dbReference>
<evidence type="ECO:0000259" key="1">
    <source>
        <dbReference type="Pfam" id="PF26567"/>
    </source>
</evidence>
<evidence type="ECO:0000313" key="3">
    <source>
        <dbReference type="Proteomes" id="UP000319483"/>
    </source>
</evidence>
<gene>
    <name evidence="2" type="ORF">FPQ15_00880</name>
</gene>
<sequence length="167" mass="19781">MIYEQLGIEPPQDTMTKSWQVFQERILLNDQIPIDYFSVFREMADLLVRLINSRFNLDPYSIPDISVGMHWGNYWGCNNFNDTYGERIKHPHYYPQSFPQSNSGAIQAWIYPIESLGVFRKWLMTTYVKEKLEPYLEKKVRQNTIPKIEKEQILAAIENKSLLNKKS</sequence>
<evidence type="ECO:0000313" key="2">
    <source>
        <dbReference type="EMBL" id="TSK06422.1"/>
    </source>
</evidence>
<dbReference type="Proteomes" id="UP000319483">
    <property type="component" value="Unassembled WGS sequence"/>
</dbReference>
<reference evidence="2 3" key="1">
    <citation type="submission" date="2019-07" db="EMBL/GenBank/DDBJ databases">
        <title>Gilliamella genomes.</title>
        <authorList>
            <person name="Zheng H."/>
        </authorList>
    </citation>
    <scope>NUCLEOTIDE SEQUENCE [LARGE SCALE GENOMIC DNA]</scope>
    <source>
        <strain evidence="2 3">W8127</strain>
    </source>
</reference>
<dbReference type="AlphaFoldDB" id="A0A556SZ52"/>
<proteinExistence type="predicted"/>
<organism evidence="2 3">
    <name type="scientific">Gilliamella apicola</name>
    <dbReference type="NCBI Taxonomy" id="1196095"/>
    <lineage>
        <taxon>Bacteria</taxon>
        <taxon>Pseudomonadati</taxon>
        <taxon>Pseudomonadota</taxon>
        <taxon>Gammaproteobacteria</taxon>
        <taxon>Orbales</taxon>
        <taxon>Orbaceae</taxon>
        <taxon>Gilliamella</taxon>
    </lineage>
</organism>
<comment type="caution">
    <text evidence="2">The sequence shown here is derived from an EMBL/GenBank/DDBJ whole genome shotgun (WGS) entry which is preliminary data.</text>
</comment>
<name>A0A556SZ52_9GAMM</name>
<accession>A0A556SZ52</accession>